<dbReference type="InterPro" id="IPR003439">
    <property type="entry name" value="ABC_transporter-like_ATP-bd"/>
</dbReference>
<evidence type="ECO:0000256" key="2">
    <source>
        <dbReference type="ARBA" id="ARBA00022475"/>
    </source>
</evidence>
<protein>
    <submittedName>
        <fullName evidence="12">Molybdenum ABC transporter ATP-binding protein</fullName>
        <ecNumber evidence="12">3.6.3.29</ecNumber>
    </submittedName>
</protein>
<dbReference type="InterPro" id="IPR003593">
    <property type="entry name" value="AAA+_ATPase"/>
</dbReference>
<dbReference type="Proteomes" id="UP000266305">
    <property type="component" value="Unassembled WGS sequence"/>
</dbReference>
<feature type="domain" description="ABC transporter" evidence="10">
    <location>
        <begin position="1"/>
        <end position="232"/>
    </location>
</feature>
<dbReference type="Pfam" id="PF00005">
    <property type="entry name" value="ABC_tran"/>
    <property type="match status" value="1"/>
</dbReference>
<dbReference type="SUPFAM" id="SSF50331">
    <property type="entry name" value="MOP-like"/>
    <property type="match status" value="1"/>
</dbReference>
<reference evidence="12 13" key="1">
    <citation type="submission" date="2018-08" db="EMBL/GenBank/DDBJ databases">
        <title>Draft genome sequence of Rhodobacter sphaeroides FY.</title>
        <authorList>
            <person name="Rayyan A."/>
            <person name="Meyer T.E."/>
            <person name="Kyndt J.A."/>
        </authorList>
    </citation>
    <scope>NUCLEOTIDE SEQUENCE [LARGE SCALE GENOMIC DNA]</scope>
    <source>
        <strain evidence="12 13">FY</strain>
    </source>
</reference>
<dbReference type="SMART" id="SM00382">
    <property type="entry name" value="AAA"/>
    <property type="match status" value="1"/>
</dbReference>
<evidence type="ECO:0000313" key="13">
    <source>
        <dbReference type="Proteomes" id="UP000266305"/>
    </source>
</evidence>
<dbReference type="GO" id="GO:0140359">
    <property type="term" value="F:ABC-type transporter activity"/>
    <property type="evidence" value="ECO:0007669"/>
    <property type="project" value="InterPro"/>
</dbReference>
<dbReference type="InterPro" id="IPR011868">
    <property type="entry name" value="ModC_ABC_ATP-bd"/>
</dbReference>
<evidence type="ECO:0000256" key="6">
    <source>
        <dbReference type="ARBA" id="ARBA00022840"/>
    </source>
</evidence>
<feature type="domain" description="Mop" evidence="11">
    <location>
        <begin position="295"/>
        <end position="360"/>
    </location>
</feature>
<name>A0AAX1UKA0_CERSP</name>
<dbReference type="InterPro" id="IPR017871">
    <property type="entry name" value="ABC_transporter-like_CS"/>
</dbReference>
<dbReference type="PANTHER" id="PTHR43514:SF4">
    <property type="entry name" value="ABC TRANSPORTER I FAMILY MEMBER 10"/>
    <property type="match status" value="1"/>
</dbReference>
<keyword evidence="3 9" id="KW-0500">Molybdenum</keyword>
<dbReference type="GeneID" id="4796486"/>
<dbReference type="InterPro" id="IPR008995">
    <property type="entry name" value="Mo/tungstate-bd_C_term_dom"/>
</dbReference>
<dbReference type="GO" id="GO:0016887">
    <property type="term" value="F:ATP hydrolysis activity"/>
    <property type="evidence" value="ECO:0007669"/>
    <property type="project" value="InterPro"/>
</dbReference>
<dbReference type="EC" id="3.6.3.29" evidence="12"/>
<organism evidence="12 13">
    <name type="scientific">Cereibacter sphaeroides</name>
    <name type="common">Rhodobacter sphaeroides</name>
    <dbReference type="NCBI Taxonomy" id="1063"/>
    <lineage>
        <taxon>Bacteria</taxon>
        <taxon>Pseudomonadati</taxon>
        <taxon>Pseudomonadota</taxon>
        <taxon>Alphaproteobacteria</taxon>
        <taxon>Rhodobacterales</taxon>
        <taxon>Paracoccaceae</taxon>
        <taxon>Cereibacter</taxon>
    </lineage>
</organism>
<dbReference type="GO" id="GO:0005524">
    <property type="term" value="F:ATP binding"/>
    <property type="evidence" value="ECO:0007669"/>
    <property type="project" value="UniProtKB-KW"/>
</dbReference>
<dbReference type="PROSITE" id="PS50893">
    <property type="entry name" value="ABC_TRANSPORTER_2"/>
    <property type="match status" value="1"/>
</dbReference>
<evidence type="ECO:0000256" key="7">
    <source>
        <dbReference type="ARBA" id="ARBA00022967"/>
    </source>
</evidence>
<keyword evidence="12" id="KW-0378">Hydrolase</keyword>
<keyword evidence="2" id="KW-1003">Cell membrane</keyword>
<dbReference type="RefSeq" id="WP_011836198.1">
    <property type="nucleotide sequence ID" value="NZ_BJXO01000029.1"/>
</dbReference>
<evidence type="ECO:0000256" key="8">
    <source>
        <dbReference type="ARBA" id="ARBA00023136"/>
    </source>
</evidence>
<dbReference type="GO" id="GO:0015098">
    <property type="term" value="F:molybdate ion transmembrane transporter activity"/>
    <property type="evidence" value="ECO:0007669"/>
    <property type="project" value="InterPro"/>
</dbReference>
<dbReference type="Gene3D" id="2.40.50.100">
    <property type="match status" value="1"/>
</dbReference>
<evidence type="ECO:0000259" key="10">
    <source>
        <dbReference type="PROSITE" id="PS50893"/>
    </source>
</evidence>
<evidence type="ECO:0000256" key="3">
    <source>
        <dbReference type="ARBA" id="ARBA00022505"/>
    </source>
</evidence>
<accession>A0AAX1UKA0</accession>
<evidence type="ECO:0000313" key="12">
    <source>
        <dbReference type="EMBL" id="RHZ94273.1"/>
    </source>
</evidence>
<dbReference type="Gene3D" id="3.40.50.300">
    <property type="entry name" value="P-loop containing nucleotide triphosphate hydrolases"/>
    <property type="match status" value="1"/>
</dbReference>
<comment type="caution">
    <text evidence="12">The sequence shown here is derived from an EMBL/GenBank/DDBJ whole genome shotgun (WGS) entry which is preliminary data.</text>
</comment>
<keyword evidence="6 12" id="KW-0067">ATP-binding</keyword>
<keyword evidence="5" id="KW-0547">Nucleotide-binding</keyword>
<dbReference type="PROSITE" id="PS00211">
    <property type="entry name" value="ABC_TRANSPORTER_1"/>
    <property type="match status" value="1"/>
</dbReference>
<gene>
    <name evidence="12" type="primary">modC</name>
    <name evidence="12" type="ORF">D1114_12820</name>
</gene>
<evidence type="ECO:0000256" key="4">
    <source>
        <dbReference type="ARBA" id="ARBA00022519"/>
    </source>
</evidence>
<dbReference type="SUPFAM" id="SSF52540">
    <property type="entry name" value="P-loop containing nucleoside triphosphate hydrolases"/>
    <property type="match status" value="1"/>
</dbReference>
<dbReference type="NCBIfam" id="TIGR02142">
    <property type="entry name" value="modC_ABC"/>
    <property type="match status" value="1"/>
</dbReference>
<keyword evidence="1" id="KW-0813">Transport</keyword>
<dbReference type="InterPro" id="IPR005116">
    <property type="entry name" value="Transp-assoc_OB_typ1"/>
</dbReference>
<keyword evidence="4" id="KW-0997">Cell inner membrane</keyword>
<dbReference type="GO" id="GO:0016020">
    <property type="term" value="C:membrane"/>
    <property type="evidence" value="ECO:0007669"/>
    <property type="project" value="InterPro"/>
</dbReference>
<dbReference type="InterPro" id="IPR004606">
    <property type="entry name" value="Mop_domain"/>
</dbReference>
<evidence type="ECO:0000256" key="1">
    <source>
        <dbReference type="ARBA" id="ARBA00022448"/>
    </source>
</evidence>
<dbReference type="AlphaFoldDB" id="A0AAX1UKA0"/>
<dbReference type="PROSITE" id="PS51866">
    <property type="entry name" value="MOP"/>
    <property type="match status" value="1"/>
</dbReference>
<evidence type="ECO:0000256" key="9">
    <source>
        <dbReference type="PROSITE-ProRule" id="PRU01213"/>
    </source>
</evidence>
<dbReference type="InterPro" id="IPR027417">
    <property type="entry name" value="P-loop_NTPase"/>
</dbReference>
<keyword evidence="7" id="KW-1278">Translocase</keyword>
<keyword evidence="8" id="KW-0472">Membrane</keyword>
<evidence type="ECO:0000256" key="5">
    <source>
        <dbReference type="ARBA" id="ARBA00022741"/>
    </source>
</evidence>
<dbReference type="InterPro" id="IPR050334">
    <property type="entry name" value="Molybdenum_import_ModC"/>
</dbReference>
<evidence type="ECO:0000259" key="11">
    <source>
        <dbReference type="PROSITE" id="PS51866"/>
    </source>
</evidence>
<dbReference type="EMBL" id="QWGP01000013">
    <property type="protein sequence ID" value="RHZ94273.1"/>
    <property type="molecule type" value="Genomic_DNA"/>
</dbReference>
<proteinExistence type="predicted"/>
<dbReference type="PANTHER" id="PTHR43514">
    <property type="entry name" value="ABC TRANSPORTER I FAMILY MEMBER 10"/>
    <property type="match status" value="1"/>
</dbReference>
<dbReference type="Pfam" id="PF03459">
    <property type="entry name" value="TOBE"/>
    <property type="match status" value="1"/>
</dbReference>
<sequence length="368" mass="39298">MTLSVALQHRFGEFALDTAFEAPAGVTALFGHSGSGKTTVVNAVAGLLRPDRGRVLAQGERLLDTEAGLWLPPHRRRVGYVFQDARLLPHLSVRQNLLYGRWFSRGPRRADFDRVVEMLGLGTLLARRPGGLSGGEKQRVALGRAILSDPRLLLMDEPLAALDEGRKAEILPYLERLRDELHLPILYVSHSVAEVARLATTVILLEAGRVVAAGPAAQVLSSPAAARALGIREAGALLAARRGPAEADGLVRLDSGGGPLWLPLTPALEALPEGAPLRLRILAQDVMLALSPPQGISALNVLPGRIEEILPGERDALVRLSVEGEALLARITRRSLRLLDLAPGRRAYAVLKTVAVAPENVGGTGEPS</sequence>